<feature type="transmembrane region" description="Helical" evidence="1">
    <location>
        <begin position="50"/>
        <end position="68"/>
    </location>
</feature>
<dbReference type="EMBL" id="CANHGI010000006">
    <property type="protein sequence ID" value="CAI5454211.1"/>
    <property type="molecule type" value="Genomic_DNA"/>
</dbReference>
<feature type="transmembrane region" description="Helical" evidence="1">
    <location>
        <begin position="115"/>
        <end position="134"/>
    </location>
</feature>
<name>A0A9P1N7P3_9PELO</name>
<feature type="transmembrane region" description="Helical" evidence="1">
    <location>
        <begin position="22"/>
        <end position="43"/>
    </location>
</feature>
<reference evidence="2" key="1">
    <citation type="submission" date="2022-11" db="EMBL/GenBank/DDBJ databases">
        <authorList>
            <person name="Kikuchi T."/>
        </authorList>
    </citation>
    <scope>NUCLEOTIDE SEQUENCE</scope>
    <source>
        <strain evidence="2">PS1010</strain>
    </source>
</reference>
<comment type="caution">
    <text evidence="2">The sequence shown here is derived from an EMBL/GenBank/DDBJ whole genome shotgun (WGS) entry which is preliminary data.</text>
</comment>
<keyword evidence="3" id="KW-1185">Reference proteome</keyword>
<evidence type="ECO:0000313" key="2">
    <source>
        <dbReference type="EMBL" id="CAI5454211.1"/>
    </source>
</evidence>
<evidence type="ECO:0000313" key="3">
    <source>
        <dbReference type="Proteomes" id="UP001152747"/>
    </source>
</evidence>
<feature type="transmembrane region" description="Helical" evidence="1">
    <location>
        <begin position="80"/>
        <end position="103"/>
    </location>
</feature>
<gene>
    <name evidence="2" type="ORF">CAMP_LOCUS16848</name>
</gene>
<dbReference type="Proteomes" id="UP001152747">
    <property type="component" value="Unassembled WGS sequence"/>
</dbReference>
<feature type="transmembrane region" description="Helical" evidence="1">
    <location>
        <begin position="140"/>
        <end position="161"/>
    </location>
</feature>
<keyword evidence="1" id="KW-1133">Transmembrane helix</keyword>
<dbReference type="AlphaFoldDB" id="A0A9P1N7P3"/>
<proteinExistence type="predicted"/>
<keyword evidence="1" id="KW-0472">Membrane</keyword>
<sequence>MNCSMVVDVAALWHVKDETAKTIIWIMNAILYSILIGCLDFMFWLSVKPIIWLGIILQITKYFMEIVLCEKDDYTKIITIAAHNIYMFSPILILAPIVLAAICVKFRKEEKFLQFLILAHFSWISFKILQFFVFEDTMHVVFKVGSVIVFSFLSLMGSWYIKAYINQRKRAAIYDTNATIYHQSSRQFVEKYKEHVSFIPCYVIIKMLSVILAIPISSILRFLDSLGFDKIIVVASLIEMLGLIIVELTRVVKILKETISRLQQRQIPNNLSIKTIS</sequence>
<keyword evidence="1" id="KW-0812">Transmembrane</keyword>
<feature type="transmembrane region" description="Helical" evidence="1">
    <location>
        <begin position="231"/>
        <end position="252"/>
    </location>
</feature>
<evidence type="ECO:0000256" key="1">
    <source>
        <dbReference type="SAM" id="Phobius"/>
    </source>
</evidence>
<feature type="transmembrane region" description="Helical" evidence="1">
    <location>
        <begin position="196"/>
        <end position="219"/>
    </location>
</feature>
<protein>
    <submittedName>
        <fullName evidence="2">Uncharacterized protein</fullName>
    </submittedName>
</protein>
<organism evidence="2 3">
    <name type="scientific">Caenorhabditis angaria</name>
    <dbReference type="NCBI Taxonomy" id="860376"/>
    <lineage>
        <taxon>Eukaryota</taxon>
        <taxon>Metazoa</taxon>
        <taxon>Ecdysozoa</taxon>
        <taxon>Nematoda</taxon>
        <taxon>Chromadorea</taxon>
        <taxon>Rhabditida</taxon>
        <taxon>Rhabditina</taxon>
        <taxon>Rhabditomorpha</taxon>
        <taxon>Rhabditoidea</taxon>
        <taxon>Rhabditidae</taxon>
        <taxon>Peloderinae</taxon>
        <taxon>Caenorhabditis</taxon>
    </lineage>
</organism>
<accession>A0A9P1N7P3</accession>